<evidence type="ECO:0000313" key="2">
    <source>
        <dbReference type="Proteomes" id="UP001469365"/>
    </source>
</evidence>
<keyword evidence="2" id="KW-1185">Reference proteome</keyword>
<sequence length="64" mass="7366">MEKQRVLKTDSELSLCILKHIPIEIHMEGSVEYTGEILGFNESCIHVPEGFYLRDNCTVYFGKC</sequence>
<accession>A0ABU9DN14</accession>
<evidence type="ECO:0008006" key="3">
    <source>
        <dbReference type="Google" id="ProtNLM"/>
    </source>
</evidence>
<name>A0ABU9DN14_9BACL</name>
<protein>
    <recommendedName>
        <fullName evidence="3">DUF5348 domain-containing protein</fullName>
    </recommendedName>
</protein>
<dbReference type="EMBL" id="JBBPCC010000013">
    <property type="protein sequence ID" value="MEK8130262.1"/>
    <property type="molecule type" value="Genomic_DNA"/>
</dbReference>
<dbReference type="RefSeq" id="WP_341417385.1">
    <property type="nucleotide sequence ID" value="NZ_JBBPCC010000013.1"/>
</dbReference>
<reference evidence="1 2" key="1">
    <citation type="submission" date="2024-04" db="EMBL/GenBank/DDBJ databases">
        <title>draft genome sequnece of Paenibacillus filicis.</title>
        <authorList>
            <person name="Kim D.-U."/>
        </authorList>
    </citation>
    <scope>NUCLEOTIDE SEQUENCE [LARGE SCALE GENOMIC DNA]</scope>
    <source>
        <strain evidence="1 2">KACC14197</strain>
    </source>
</reference>
<dbReference type="Proteomes" id="UP001469365">
    <property type="component" value="Unassembled WGS sequence"/>
</dbReference>
<comment type="caution">
    <text evidence="1">The sequence shown here is derived from an EMBL/GenBank/DDBJ whole genome shotgun (WGS) entry which is preliminary data.</text>
</comment>
<organism evidence="1 2">
    <name type="scientific">Paenibacillus filicis</name>
    <dbReference type="NCBI Taxonomy" id="669464"/>
    <lineage>
        <taxon>Bacteria</taxon>
        <taxon>Bacillati</taxon>
        <taxon>Bacillota</taxon>
        <taxon>Bacilli</taxon>
        <taxon>Bacillales</taxon>
        <taxon>Paenibacillaceae</taxon>
        <taxon>Paenibacillus</taxon>
    </lineage>
</organism>
<evidence type="ECO:0000313" key="1">
    <source>
        <dbReference type="EMBL" id="MEK8130262.1"/>
    </source>
</evidence>
<gene>
    <name evidence="1" type="ORF">WMW72_20350</name>
</gene>
<proteinExistence type="predicted"/>